<organism evidence="10">
    <name type="scientific">Lotharella globosa</name>
    <dbReference type="NCBI Taxonomy" id="91324"/>
    <lineage>
        <taxon>Eukaryota</taxon>
        <taxon>Sar</taxon>
        <taxon>Rhizaria</taxon>
        <taxon>Cercozoa</taxon>
        <taxon>Chlorarachniophyceae</taxon>
        <taxon>Lotharella</taxon>
    </lineage>
</organism>
<protein>
    <recommendedName>
        <fullName evidence="7">Glucose-6-phosphate 1-dehydrogenase</fullName>
        <ecNumber evidence="7">1.1.1.49</ecNumber>
    </recommendedName>
</protein>
<dbReference type="EMBL" id="HBIV01045422">
    <property type="protein sequence ID" value="CAE0680075.1"/>
    <property type="molecule type" value="Transcribed_RNA"/>
</dbReference>
<dbReference type="NCBIfam" id="TIGR00871">
    <property type="entry name" value="zwf"/>
    <property type="match status" value="1"/>
</dbReference>
<dbReference type="GO" id="GO:0050661">
    <property type="term" value="F:NADP binding"/>
    <property type="evidence" value="ECO:0007669"/>
    <property type="project" value="InterPro"/>
</dbReference>
<evidence type="ECO:0000256" key="6">
    <source>
        <dbReference type="ARBA" id="ARBA00023277"/>
    </source>
</evidence>
<dbReference type="Pfam" id="PF00479">
    <property type="entry name" value="G6PD_N"/>
    <property type="match status" value="1"/>
</dbReference>
<feature type="domain" description="Glucose-6-phosphate dehydrogenase NAD-binding" evidence="8">
    <location>
        <begin position="25"/>
        <end position="207"/>
    </location>
</feature>
<dbReference type="InterPro" id="IPR001282">
    <property type="entry name" value="G6P_DH"/>
</dbReference>
<dbReference type="HAMAP" id="MF_00966">
    <property type="entry name" value="G6PD"/>
    <property type="match status" value="1"/>
</dbReference>
<dbReference type="EC" id="1.1.1.49" evidence="7"/>
<keyword evidence="4 7" id="KW-0521">NADP</keyword>
<dbReference type="InterPro" id="IPR022675">
    <property type="entry name" value="G6P_DH_C"/>
</dbReference>
<dbReference type="InterPro" id="IPR019796">
    <property type="entry name" value="G6P_DH_AS"/>
</dbReference>
<dbReference type="Gene3D" id="3.30.360.10">
    <property type="entry name" value="Dihydrodipicolinate Reductase, domain 2"/>
    <property type="match status" value="1"/>
</dbReference>
<dbReference type="GO" id="GO:0006006">
    <property type="term" value="P:glucose metabolic process"/>
    <property type="evidence" value="ECO:0007669"/>
    <property type="project" value="UniProtKB-KW"/>
</dbReference>
<evidence type="ECO:0000256" key="1">
    <source>
        <dbReference type="ARBA" id="ARBA00004937"/>
    </source>
</evidence>
<comment type="catalytic activity">
    <reaction evidence="7">
        <text>D-glucose 6-phosphate + NADP(+) = 6-phospho-D-glucono-1,5-lactone + NADPH + H(+)</text>
        <dbReference type="Rhea" id="RHEA:15841"/>
        <dbReference type="ChEBI" id="CHEBI:15378"/>
        <dbReference type="ChEBI" id="CHEBI:57783"/>
        <dbReference type="ChEBI" id="CHEBI:57955"/>
        <dbReference type="ChEBI" id="CHEBI:58349"/>
        <dbReference type="ChEBI" id="CHEBI:61548"/>
        <dbReference type="EC" id="1.1.1.49"/>
    </reaction>
</comment>
<dbReference type="PROSITE" id="PS00069">
    <property type="entry name" value="G6P_DEHYDROGENASE"/>
    <property type="match status" value="1"/>
</dbReference>
<name>A0A7S4DZJ6_9EUKA</name>
<dbReference type="SUPFAM" id="SSF51735">
    <property type="entry name" value="NAD(P)-binding Rossmann-fold domains"/>
    <property type="match status" value="1"/>
</dbReference>
<dbReference type="PIRSF" id="PIRSF000110">
    <property type="entry name" value="G6PD"/>
    <property type="match status" value="1"/>
</dbReference>
<dbReference type="GO" id="GO:0009051">
    <property type="term" value="P:pentose-phosphate shunt, oxidative branch"/>
    <property type="evidence" value="ECO:0007669"/>
    <property type="project" value="TreeGrafter"/>
</dbReference>
<evidence type="ECO:0000313" key="10">
    <source>
        <dbReference type="EMBL" id="CAE0680075.1"/>
    </source>
</evidence>
<dbReference type="Pfam" id="PF02781">
    <property type="entry name" value="G6PD_C"/>
    <property type="match status" value="1"/>
</dbReference>
<dbReference type="SUPFAM" id="SSF55347">
    <property type="entry name" value="Glyceraldehyde-3-phosphate dehydrogenase-like, C-terminal domain"/>
    <property type="match status" value="1"/>
</dbReference>
<evidence type="ECO:0000259" key="8">
    <source>
        <dbReference type="Pfam" id="PF00479"/>
    </source>
</evidence>
<gene>
    <name evidence="10" type="ORF">LGLO00237_LOCUS31861</name>
</gene>
<sequence length="550" mass="62736">MMNGDHKEHEIHGVESYIDDVLTVVVIGASGDLAKKKTYPALYTLFVKGFLPENTKIYGYARSKKTDKELHERITPFLKKEQPHAEEQDMKEFLEMCVYRRGQYGSAEDLGKVVEEASKFEAKAKGNSKKVNRLFYFAIPPSVYADVAAAIHEVGISKEGFTRMIIEKPFGHDLDSAKELSKKLEKHFTEEYIFRIDHYLGKEMVQNMLVLRFGNVFFEPLWNNKYIDCVYISFKEPFGTEGRGGYFDNNGIIRDVMQNHLLQALALFAMEPPVSIDDGGSVRNEKTKLLKSIQPIKLSEVVVGQYVGSKDGKKPGYKDDETLKNKDSITPTFCSAVLRICNQRWDGVPFIMRAGKALNQRKVEIRVQFKKVPGAPKMFPDDYLPRNELVIRLQPNESVYMRTNVKAPGLMTQPVQNELDLTYKTRYGNVDNPSAYSRLILEVLRGNQGAFVRKDELHRAWEIFTPLLQELEEKKVKPVPYEYGGRGPKESDDLAIKVGYDANTLKLRLKAGPRDNRQGGKYTQQEFAAYVDKLQTEEVTPAEADAEHKM</sequence>
<accession>A0A7S4DZJ6</accession>
<dbReference type="AlphaFoldDB" id="A0A7S4DZJ6"/>
<dbReference type="InterPro" id="IPR036291">
    <property type="entry name" value="NAD(P)-bd_dom_sf"/>
</dbReference>
<dbReference type="GO" id="GO:0004345">
    <property type="term" value="F:glucose-6-phosphate dehydrogenase activity"/>
    <property type="evidence" value="ECO:0007669"/>
    <property type="project" value="UniProtKB-EC"/>
</dbReference>
<proteinExistence type="inferred from homology"/>
<dbReference type="PRINTS" id="PR00079">
    <property type="entry name" value="G6PDHDRGNASE"/>
</dbReference>
<comment type="function">
    <text evidence="7">Catalyzes the rate-limiting step of the oxidative pentose-phosphate pathway, which represents a route for the dissimilation of carbohydrates besides glycolysis.</text>
</comment>
<comment type="similarity">
    <text evidence="2 7">Belongs to the glucose-6-phosphate dehydrogenase family.</text>
</comment>
<comment type="pathway">
    <text evidence="1 7">Carbohydrate degradation; pentose phosphate pathway; D-ribulose 5-phosphate from D-glucose 6-phosphate (oxidative stage): step 1/3.</text>
</comment>
<evidence type="ECO:0000256" key="2">
    <source>
        <dbReference type="ARBA" id="ARBA00009975"/>
    </source>
</evidence>
<evidence type="ECO:0000256" key="5">
    <source>
        <dbReference type="ARBA" id="ARBA00023002"/>
    </source>
</evidence>
<evidence type="ECO:0000256" key="7">
    <source>
        <dbReference type="RuleBase" id="RU362120"/>
    </source>
</evidence>
<keyword evidence="6 7" id="KW-0119">Carbohydrate metabolism</keyword>
<dbReference type="InterPro" id="IPR022674">
    <property type="entry name" value="G6P_DH_NAD-bd"/>
</dbReference>
<keyword evidence="5 7" id="KW-0560">Oxidoreductase</keyword>
<reference evidence="10" key="1">
    <citation type="submission" date="2021-01" db="EMBL/GenBank/DDBJ databases">
        <authorList>
            <person name="Corre E."/>
            <person name="Pelletier E."/>
            <person name="Niang G."/>
            <person name="Scheremetjew M."/>
            <person name="Finn R."/>
            <person name="Kale V."/>
            <person name="Holt S."/>
            <person name="Cochrane G."/>
            <person name="Meng A."/>
            <person name="Brown T."/>
            <person name="Cohen L."/>
        </authorList>
    </citation>
    <scope>NUCLEOTIDE SEQUENCE</scope>
    <source>
        <strain evidence="10">CCCM811</strain>
    </source>
</reference>
<feature type="domain" description="Glucose-6-phosphate dehydrogenase C-terminal" evidence="9">
    <location>
        <begin position="209"/>
        <end position="498"/>
    </location>
</feature>
<keyword evidence="3 7" id="KW-0313">Glucose metabolism</keyword>
<dbReference type="Gene3D" id="3.40.50.720">
    <property type="entry name" value="NAD(P)-binding Rossmann-like Domain"/>
    <property type="match status" value="1"/>
</dbReference>
<evidence type="ECO:0000256" key="4">
    <source>
        <dbReference type="ARBA" id="ARBA00022857"/>
    </source>
</evidence>
<dbReference type="UniPathway" id="UPA00115">
    <property type="reaction ID" value="UER00408"/>
</dbReference>
<dbReference type="PANTHER" id="PTHR23429:SF0">
    <property type="entry name" value="GLUCOSE-6-PHOSPHATE 1-DEHYDROGENASE"/>
    <property type="match status" value="1"/>
</dbReference>
<evidence type="ECO:0000259" key="9">
    <source>
        <dbReference type="Pfam" id="PF02781"/>
    </source>
</evidence>
<dbReference type="PANTHER" id="PTHR23429">
    <property type="entry name" value="GLUCOSE-6-PHOSPHATE 1-DEHYDROGENASE G6PD"/>
    <property type="match status" value="1"/>
</dbReference>
<evidence type="ECO:0000256" key="3">
    <source>
        <dbReference type="ARBA" id="ARBA00022526"/>
    </source>
</evidence>